<protein>
    <submittedName>
        <fullName evidence="1">Uncharacterized protein</fullName>
    </submittedName>
</protein>
<sequence>MTQAERATSRATHATLLALVMVSHRNQYLQVKLQAPCKSFQAENAQKKGATWFAMPRPGYEAFRFRR</sequence>
<evidence type="ECO:0000313" key="1">
    <source>
        <dbReference type="EMBL" id="SPE24399.1"/>
    </source>
</evidence>
<gene>
    <name evidence="1" type="ORF">SBA5_450056</name>
</gene>
<dbReference type="Proteomes" id="UP000239735">
    <property type="component" value="Unassembled WGS sequence"/>
</dbReference>
<dbReference type="AlphaFoldDB" id="A0A2N9LMC1"/>
<name>A0A2N9LMC1_9BACT</name>
<accession>A0A2N9LMC1</accession>
<proteinExistence type="predicted"/>
<reference evidence="2" key="1">
    <citation type="submission" date="2018-02" db="EMBL/GenBank/DDBJ databases">
        <authorList>
            <person name="Hausmann B."/>
        </authorList>
    </citation>
    <scope>NUCLEOTIDE SEQUENCE [LARGE SCALE GENOMIC DNA]</scope>
    <source>
        <strain evidence="2">Peat soil MAG SbA5</strain>
    </source>
</reference>
<evidence type="ECO:0000313" key="2">
    <source>
        <dbReference type="Proteomes" id="UP000239735"/>
    </source>
</evidence>
<dbReference type="EMBL" id="OKRB01000103">
    <property type="protein sequence ID" value="SPE24399.1"/>
    <property type="molecule type" value="Genomic_DNA"/>
</dbReference>
<organism evidence="1 2">
    <name type="scientific">Candidatus Sulfuritelmatomonas gaucii</name>
    <dbReference type="NCBI Taxonomy" id="2043161"/>
    <lineage>
        <taxon>Bacteria</taxon>
        <taxon>Pseudomonadati</taxon>
        <taxon>Acidobacteriota</taxon>
        <taxon>Terriglobia</taxon>
        <taxon>Terriglobales</taxon>
        <taxon>Acidobacteriaceae</taxon>
        <taxon>Candidatus Sulfuritelmatomonas</taxon>
    </lineage>
</organism>